<organism evidence="3">
    <name type="scientific">Echinacea</name>
    <dbReference type="NCBI Taxonomy" id="7674"/>
    <lineage>
        <taxon>Eukaryota</taxon>
        <taxon>Metazoa</taxon>
        <taxon>Echinodermata</taxon>
        <taxon>Eleutherozoa</taxon>
        <taxon>Echinozoa</taxon>
        <taxon>Echinoidea</taxon>
        <taxon>Euechinoidea</taxon>
    </lineage>
</organism>
<dbReference type="AlphaFoldDB" id="A0ABF7PQ73"/>
<dbReference type="PANTHER" id="PTHR31147:SF66">
    <property type="entry name" value="OS05G0315700 PROTEIN"/>
    <property type="match status" value="1"/>
</dbReference>
<dbReference type="GO" id="GO:0016740">
    <property type="term" value="F:transferase activity"/>
    <property type="evidence" value="ECO:0007669"/>
    <property type="project" value="UniProtKB-KW"/>
</dbReference>
<dbReference type="Pfam" id="PF02458">
    <property type="entry name" value="Transferase"/>
    <property type="match status" value="1"/>
</dbReference>
<dbReference type="PANTHER" id="PTHR31147">
    <property type="entry name" value="ACYL TRANSFERASE 4"/>
    <property type="match status" value="1"/>
</dbReference>
<dbReference type="InterPro" id="IPR023213">
    <property type="entry name" value="CAT-like_dom_sf"/>
</dbReference>
<evidence type="ECO:0000313" key="3">
    <source>
        <dbReference type="PDB" id="8YI2"/>
    </source>
</evidence>
<keyword evidence="3" id="KW-0002">3D-structure</keyword>
<accession>A0ABF7PQ73</accession>
<reference evidence="3" key="1">
    <citation type="submission" date="2024-02" db="PDB data bank">
        <title>Crystal structure of a BAHD acyltransferase Ep07g04469.</title>
        <authorList>
            <person name="Ren R.B."/>
            <person name="Yu L.Y."/>
            <person name="Pang B."/>
        </authorList>
    </citation>
    <scope>X-RAY CRYSTALLOGRAPHY (2.83 ANGSTROMS)</scope>
</reference>
<comment type="similarity">
    <text evidence="1">Belongs to the plant acyltransferase family.</text>
</comment>
<dbReference type="Gene3D" id="3.30.559.10">
    <property type="entry name" value="Chloramphenicol acetyltransferase-like domain"/>
    <property type="match status" value="2"/>
</dbReference>
<dbReference type="PDB" id="8YI2">
    <property type="method" value="X-ray"/>
    <property type="resolution" value="2.83 A"/>
    <property type="chains" value="B/A/C/D=1-453"/>
</dbReference>
<dbReference type="InterPro" id="IPR050898">
    <property type="entry name" value="Plant_acyltransferase"/>
</dbReference>
<protein>
    <submittedName>
        <fullName evidence="3">BAHD acyltransferase Ep07g04469</fullName>
    </submittedName>
</protein>
<keyword evidence="2" id="KW-0808">Transferase</keyword>
<evidence type="ECO:0000256" key="2">
    <source>
        <dbReference type="ARBA" id="ARBA00022679"/>
    </source>
</evidence>
<sequence>MAEIKTSLTFTVRRREPELVVPAEPTPRELKLLSDIDDQEILQSHLAGIQFFRHVPKMRNKKPATVIKEALAKFLVFYYPFAGRVREGPSGKLMVDCSGQGALFIEAEADVTLSQFGDPLQPPFPCVEELLYNVPGTSGIIDTPLLLCQVTHLLCGGFIFAFRFNHTMTDAQGLTLIMSALGEIARGAKAPSILPVWQRELLCSSDRPPMPITHDQIADAAEKDMTQKSFFITNTEISALRRHVPTHLQKCTTFELLTACIWRCHTIALQPDPKEEMHMIWPVNVRNKFKFIPPLPVGYYGNLLAFPDAVSTARDLCNKPLGYALELVMKARYDVTKKRVGSVSDLVKPFKGPVPARHAIVSDLTRSGNNTVDYGWGNPAFVGPASGGIDNNPGLTTYLIPHTNNKGESGIVVPIRLPSGVLDRFVKEINNMLTQAQKNEVLEEHKSPTPSKL</sequence>
<name>A0ABF7PQ73_9ECHN</name>
<proteinExistence type="evidence at protein level"/>
<evidence type="ECO:0000256" key="1">
    <source>
        <dbReference type="ARBA" id="ARBA00009861"/>
    </source>
</evidence>